<dbReference type="SUPFAM" id="SSF81383">
    <property type="entry name" value="F-box domain"/>
    <property type="match status" value="1"/>
</dbReference>
<dbReference type="OrthoDB" id="3232239at2759"/>
<dbReference type="EMBL" id="KN817596">
    <property type="protein sequence ID" value="KJA17921.1"/>
    <property type="molecule type" value="Genomic_DNA"/>
</dbReference>
<sequence length="356" mass="40873">MPDTPTVPVELLHNIFANIKDSRTLCMLALVCKVFHFEAERVLYHAPRDITPKRHVQLLTSLKHNFRLAHFVKSYSVPPLAGRLRTIYWKLFTACLPLMVNLTQLSVLALGSDMNVIPMHTLTFQLESLSWIQMDIEANAQFVPWLETQNALKHLRWIHRGRVMVSRTALPHLRILEGNLHVVEALLPGRQIQRLHWLSDLAHGELDVQARIPRLFSGLQNLRSLTFDVQRNIVEYNVIGSSLVSLDFLELVGYDDRNQDIPLVIPPRLKTLVLSFVAHLGDNRPSTILDTLKARSDTVAGYFLKGDSLFRVDIGHSRGTKNEIWYERWENGVRKKELVSSDDVLDSSRHFLTTIY</sequence>
<accession>A0A0D2NMG6</accession>
<keyword evidence="2" id="KW-1185">Reference proteome</keyword>
<organism evidence="1 2">
    <name type="scientific">Hypholoma sublateritium (strain FD-334 SS-4)</name>
    <dbReference type="NCBI Taxonomy" id="945553"/>
    <lineage>
        <taxon>Eukaryota</taxon>
        <taxon>Fungi</taxon>
        <taxon>Dikarya</taxon>
        <taxon>Basidiomycota</taxon>
        <taxon>Agaricomycotina</taxon>
        <taxon>Agaricomycetes</taxon>
        <taxon>Agaricomycetidae</taxon>
        <taxon>Agaricales</taxon>
        <taxon>Agaricineae</taxon>
        <taxon>Strophariaceae</taxon>
        <taxon>Hypholoma</taxon>
    </lineage>
</organism>
<dbReference type="AlphaFoldDB" id="A0A0D2NMG6"/>
<evidence type="ECO:0000313" key="1">
    <source>
        <dbReference type="EMBL" id="KJA17921.1"/>
    </source>
</evidence>
<proteinExistence type="predicted"/>
<reference evidence="2" key="1">
    <citation type="submission" date="2014-04" db="EMBL/GenBank/DDBJ databases">
        <title>Evolutionary Origins and Diversification of the Mycorrhizal Mutualists.</title>
        <authorList>
            <consortium name="DOE Joint Genome Institute"/>
            <consortium name="Mycorrhizal Genomics Consortium"/>
            <person name="Kohler A."/>
            <person name="Kuo A."/>
            <person name="Nagy L.G."/>
            <person name="Floudas D."/>
            <person name="Copeland A."/>
            <person name="Barry K.W."/>
            <person name="Cichocki N."/>
            <person name="Veneault-Fourrey C."/>
            <person name="LaButti K."/>
            <person name="Lindquist E.A."/>
            <person name="Lipzen A."/>
            <person name="Lundell T."/>
            <person name="Morin E."/>
            <person name="Murat C."/>
            <person name="Riley R."/>
            <person name="Ohm R."/>
            <person name="Sun H."/>
            <person name="Tunlid A."/>
            <person name="Henrissat B."/>
            <person name="Grigoriev I.V."/>
            <person name="Hibbett D.S."/>
            <person name="Martin F."/>
        </authorList>
    </citation>
    <scope>NUCLEOTIDE SEQUENCE [LARGE SCALE GENOMIC DNA]</scope>
    <source>
        <strain evidence="2">FD-334 SS-4</strain>
    </source>
</reference>
<dbReference type="SUPFAM" id="SSF52058">
    <property type="entry name" value="L domain-like"/>
    <property type="match status" value="1"/>
</dbReference>
<name>A0A0D2NMG6_HYPSF</name>
<dbReference type="InterPro" id="IPR036047">
    <property type="entry name" value="F-box-like_dom_sf"/>
</dbReference>
<dbReference type="Proteomes" id="UP000054270">
    <property type="component" value="Unassembled WGS sequence"/>
</dbReference>
<evidence type="ECO:0000313" key="2">
    <source>
        <dbReference type="Proteomes" id="UP000054270"/>
    </source>
</evidence>
<gene>
    <name evidence="1" type="ORF">HYPSUDRAFT_45768</name>
</gene>
<protein>
    <submittedName>
        <fullName evidence="1">Uncharacterized protein</fullName>
    </submittedName>
</protein>